<dbReference type="AlphaFoldDB" id="A0A317CMK5"/>
<dbReference type="InterPro" id="IPR014133">
    <property type="entry name" value="Cry_DASH"/>
</dbReference>
<gene>
    <name evidence="9" type="ORF">DKW60_05405</name>
</gene>
<keyword evidence="9" id="KW-0456">Lyase</keyword>
<dbReference type="InterPro" id="IPR006050">
    <property type="entry name" value="DNA_photolyase_N"/>
</dbReference>
<dbReference type="GO" id="GO:0003913">
    <property type="term" value="F:DNA photolyase activity"/>
    <property type="evidence" value="ECO:0007669"/>
    <property type="project" value="InterPro"/>
</dbReference>
<dbReference type="Proteomes" id="UP000245539">
    <property type="component" value="Unassembled WGS sequence"/>
</dbReference>
<comment type="similarity">
    <text evidence="1 7">Belongs to the DNA photolyase class-1 family.</text>
</comment>
<feature type="binding site" evidence="6">
    <location>
        <begin position="380"/>
        <end position="382"/>
    </location>
    <ligand>
        <name>FAD</name>
        <dbReference type="ChEBI" id="CHEBI:57692"/>
    </ligand>
</feature>
<dbReference type="Pfam" id="PF03441">
    <property type="entry name" value="FAD_binding_7"/>
    <property type="match status" value="1"/>
</dbReference>
<dbReference type="InterPro" id="IPR002081">
    <property type="entry name" value="Cryptochrome/DNA_photolyase_1"/>
</dbReference>
<comment type="function">
    <text evidence="7">May have a photoreceptor function.</text>
</comment>
<organism evidence="9 10">
    <name type="scientific">Leucothrix pacifica</name>
    <dbReference type="NCBI Taxonomy" id="1247513"/>
    <lineage>
        <taxon>Bacteria</taxon>
        <taxon>Pseudomonadati</taxon>
        <taxon>Pseudomonadota</taxon>
        <taxon>Gammaproteobacteria</taxon>
        <taxon>Thiotrichales</taxon>
        <taxon>Thiotrichaceae</taxon>
        <taxon>Leucothrix</taxon>
    </lineage>
</organism>
<evidence type="ECO:0000256" key="3">
    <source>
        <dbReference type="ARBA" id="ARBA00022630"/>
    </source>
</evidence>
<dbReference type="SUPFAM" id="SSF48173">
    <property type="entry name" value="Cryptochrome/photolyase FAD-binding domain"/>
    <property type="match status" value="1"/>
</dbReference>
<dbReference type="GO" id="GO:0071949">
    <property type="term" value="F:FAD binding"/>
    <property type="evidence" value="ECO:0007669"/>
    <property type="project" value="TreeGrafter"/>
</dbReference>
<comment type="cofactor">
    <cofactor evidence="7">
        <name>(6R)-5,10-methylene-5,6,7,8-tetrahydrofolate</name>
        <dbReference type="ChEBI" id="CHEBI:15636"/>
    </cofactor>
    <text evidence="7">Binds 1 5,10-methenyltetrahydrofolate (MTHF) per subunit.</text>
</comment>
<evidence type="ECO:0000256" key="7">
    <source>
        <dbReference type="RuleBase" id="RU367151"/>
    </source>
</evidence>
<dbReference type="Gene3D" id="3.40.50.620">
    <property type="entry name" value="HUPs"/>
    <property type="match status" value="1"/>
</dbReference>
<feature type="domain" description="Photolyase/cryptochrome alpha/beta" evidence="8">
    <location>
        <begin position="4"/>
        <end position="135"/>
    </location>
</feature>
<dbReference type="PRINTS" id="PR00147">
    <property type="entry name" value="DNAPHOTLYASE"/>
</dbReference>
<dbReference type="InterPro" id="IPR036134">
    <property type="entry name" value="Crypto/Photolyase_FAD-like_sf"/>
</dbReference>
<evidence type="ECO:0000313" key="10">
    <source>
        <dbReference type="Proteomes" id="UP000245539"/>
    </source>
</evidence>
<reference evidence="9 10" key="1">
    <citation type="submission" date="2018-05" db="EMBL/GenBank/DDBJ databases">
        <title>Leucothrix arctica sp. nov., isolated from Arctic seawater.</title>
        <authorList>
            <person name="Choi A."/>
            <person name="Baek K."/>
        </authorList>
    </citation>
    <scope>NUCLEOTIDE SEQUENCE [LARGE SCALE GENOMIC DNA]</scope>
    <source>
        <strain evidence="9 10">JCM 18388</strain>
    </source>
</reference>
<dbReference type="Pfam" id="PF00875">
    <property type="entry name" value="DNA_photolyase"/>
    <property type="match status" value="1"/>
</dbReference>
<dbReference type="Gene3D" id="1.25.40.80">
    <property type="match status" value="1"/>
</dbReference>
<evidence type="ECO:0000259" key="8">
    <source>
        <dbReference type="PROSITE" id="PS51645"/>
    </source>
</evidence>
<comment type="cofactor">
    <cofactor evidence="6 7">
        <name>FAD</name>
        <dbReference type="ChEBI" id="CHEBI:57692"/>
    </cofactor>
    <text evidence="6 7">Binds 1 FAD per subunit.</text>
</comment>
<feature type="binding site" evidence="6">
    <location>
        <position position="230"/>
    </location>
    <ligand>
        <name>FAD</name>
        <dbReference type="ChEBI" id="CHEBI:57692"/>
    </ligand>
</feature>
<comment type="caution">
    <text evidence="9">The sequence shown here is derived from an EMBL/GenBank/DDBJ whole genome shotgun (WGS) entry which is preliminary data.</text>
</comment>
<evidence type="ECO:0000256" key="1">
    <source>
        <dbReference type="ARBA" id="ARBA00005862"/>
    </source>
</evidence>
<evidence type="ECO:0000256" key="5">
    <source>
        <dbReference type="ARBA" id="ARBA00022991"/>
    </source>
</evidence>
<keyword evidence="4 6" id="KW-0274">FAD</keyword>
<sequence>MAQKVGLYCFTTDLRLHDQPALAKAVGEVDELICLYCRPHAWDQHSSKMTAPLSTPRQTFLNQSIAELDQQLAQLNQCLWIADNDQATLQSLITTSGVTDVYISQQFGWFERQVWQTLRQDMPQLHIHEIGTHTLFDQSNLPFEIEAMPRGFSGVRGKLEKATHNAPIVKITTLPPPPKQQSIQPGLSAVDKSIGSTANHTSPEHQFVGGELSGLKHLADYLASGAASTYKQTRNALHGTHYSSKFSPWLANGNLSVRQVVADLKQYEASHGANESTYWIYVELLWREYFQWYAMRHGEKLYQFAGAQNKSLDYQNRSDLIDSWIQGQTDHPLVNACMTELRLTGFLSNRGRQIVASCLVNELEQDWRYGAAYLEQALIDYDVATNWGNWQYIAGAGPTTVNKRHFNLDKQVAQFDPQQQYTNYWLEHNVMPPNND</sequence>
<evidence type="ECO:0000256" key="6">
    <source>
        <dbReference type="PIRSR" id="PIRSR602081-1"/>
    </source>
</evidence>
<dbReference type="EMBL" id="QGKM01000010">
    <property type="protein sequence ID" value="PWQ99451.1"/>
    <property type="molecule type" value="Genomic_DNA"/>
</dbReference>
<keyword evidence="3 6" id="KW-0285">Flavoprotein</keyword>
<dbReference type="PROSITE" id="PS51645">
    <property type="entry name" value="PHR_CRY_ALPHA_BETA"/>
    <property type="match status" value="1"/>
</dbReference>
<dbReference type="InterPro" id="IPR014729">
    <property type="entry name" value="Rossmann-like_a/b/a_fold"/>
</dbReference>
<accession>A0A317CMK5</accession>
<dbReference type="PANTHER" id="PTHR11455:SF22">
    <property type="entry name" value="CRYPTOCHROME DASH"/>
    <property type="match status" value="1"/>
</dbReference>
<dbReference type="InterPro" id="IPR005101">
    <property type="entry name" value="Cryptochr/Photolyase_FAD-bd"/>
</dbReference>
<dbReference type="GO" id="GO:0000719">
    <property type="term" value="P:photoreactive repair"/>
    <property type="evidence" value="ECO:0007669"/>
    <property type="project" value="TreeGrafter"/>
</dbReference>
<dbReference type="InterPro" id="IPR036155">
    <property type="entry name" value="Crypto/Photolyase_N_sf"/>
</dbReference>
<dbReference type="OrthoDB" id="9772484at2"/>
<evidence type="ECO:0000313" key="9">
    <source>
        <dbReference type="EMBL" id="PWQ99451.1"/>
    </source>
</evidence>
<dbReference type="Gene3D" id="1.10.579.10">
    <property type="entry name" value="DNA Cyclobutane Dipyrimidine Photolyase, subunit A, domain 3"/>
    <property type="match status" value="1"/>
</dbReference>
<feature type="binding site" evidence="6">
    <location>
        <begin position="243"/>
        <end position="247"/>
    </location>
    <ligand>
        <name>FAD</name>
        <dbReference type="ChEBI" id="CHEBI:57692"/>
    </ligand>
</feature>
<protein>
    <recommendedName>
        <fullName evidence="2 7">Cryptochrome DASH</fullName>
    </recommendedName>
</protein>
<dbReference type="SUPFAM" id="SSF52425">
    <property type="entry name" value="Cryptochrome/photolyase, N-terminal domain"/>
    <property type="match status" value="1"/>
</dbReference>
<name>A0A317CMK5_9GAMM</name>
<dbReference type="GO" id="GO:0003677">
    <property type="term" value="F:DNA binding"/>
    <property type="evidence" value="ECO:0007669"/>
    <property type="project" value="TreeGrafter"/>
</dbReference>
<keyword evidence="10" id="KW-1185">Reference proteome</keyword>
<dbReference type="RefSeq" id="WP_109836649.1">
    <property type="nucleotide sequence ID" value="NZ_QGKM01000010.1"/>
</dbReference>
<dbReference type="PANTHER" id="PTHR11455">
    <property type="entry name" value="CRYPTOCHROME"/>
    <property type="match status" value="1"/>
</dbReference>
<evidence type="ECO:0000256" key="2">
    <source>
        <dbReference type="ARBA" id="ARBA00017881"/>
    </source>
</evidence>
<proteinExistence type="inferred from homology"/>
<evidence type="ECO:0000256" key="4">
    <source>
        <dbReference type="ARBA" id="ARBA00022827"/>
    </source>
</evidence>
<dbReference type="NCBIfam" id="TIGR02765">
    <property type="entry name" value="crypto_DASH"/>
    <property type="match status" value="1"/>
</dbReference>
<keyword evidence="5 7" id="KW-0157">Chromophore</keyword>